<evidence type="ECO:0000256" key="12">
    <source>
        <dbReference type="ARBA" id="ARBA00022837"/>
    </source>
</evidence>
<feature type="disulfide bond" evidence="22">
    <location>
        <begin position="123"/>
        <end position="126"/>
    </location>
</feature>
<dbReference type="GO" id="GO:0070948">
    <property type="term" value="P:regulation of neutrophil mediated cytotoxicity"/>
    <property type="evidence" value="ECO:0007669"/>
    <property type="project" value="Ensembl"/>
</dbReference>
<evidence type="ECO:0000313" key="24">
    <source>
        <dbReference type="Ensembl" id="ENSJJAP00000016626.1"/>
    </source>
</evidence>
<dbReference type="OMA" id="DCSYASE"/>
<dbReference type="GO" id="GO:0003677">
    <property type="term" value="F:DNA binding"/>
    <property type="evidence" value="ECO:0007669"/>
    <property type="project" value="TreeGrafter"/>
</dbReference>
<reference evidence="24" key="2">
    <citation type="submission" date="2025-09" db="UniProtKB">
        <authorList>
            <consortium name="Ensembl"/>
        </authorList>
    </citation>
    <scope>IDENTIFICATION</scope>
</reference>
<evidence type="ECO:0000256" key="17">
    <source>
        <dbReference type="ARBA" id="ARBA00023329"/>
    </source>
</evidence>
<dbReference type="GO" id="GO:0005635">
    <property type="term" value="C:nuclear envelope"/>
    <property type="evidence" value="ECO:0007669"/>
    <property type="project" value="UniProtKB-SubCell"/>
</dbReference>
<evidence type="ECO:0000256" key="4">
    <source>
        <dbReference type="ARBA" id="ARBA00004259"/>
    </source>
</evidence>
<protein>
    <recommendedName>
        <fullName evidence="20">Deoxyribonuclease</fullName>
    </recommendedName>
</protein>
<keyword evidence="25" id="KW-1185">Reference proteome</keyword>
<evidence type="ECO:0000256" key="8">
    <source>
        <dbReference type="ARBA" id="ARBA00022703"/>
    </source>
</evidence>
<dbReference type="GO" id="GO:0042588">
    <property type="term" value="C:zymogen granule"/>
    <property type="evidence" value="ECO:0007669"/>
    <property type="project" value="UniProtKB-SubCell"/>
</dbReference>
<keyword evidence="10 20" id="KW-0255">Endonuclease</keyword>
<dbReference type="PROSITE" id="PS00919">
    <property type="entry name" value="DNASE_I_1"/>
    <property type="match status" value="1"/>
</dbReference>
<feature type="disulfide bond" description="Essential for enzymatic activity" evidence="22">
    <location>
        <begin position="195"/>
        <end position="231"/>
    </location>
</feature>
<feature type="domain" description="Endonuclease/exonuclease/phosphatase" evidence="23">
    <location>
        <begin position="27"/>
        <end position="274"/>
    </location>
</feature>
<dbReference type="GO" id="GO:0005576">
    <property type="term" value="C:extracellular region"/>
    <property type="evidence" value="ECO:0007669"/>
    <property type="project" value="UniProtKB-SubCell"/>
</dbReference>
<dbReference type="InterPro" id="IPR036691">
    <property type="entry name" value="Endo/exonu/phosph_ase_sf"/>
</dbReference>
<keyword evidence="15" id="KW-0009">Actin-binding</keyword>
<evidence type="ECO:0000256" key="21">
    <source>
        <dbReference type="PIRSR" id="PIRSR000988-1"/>
    </source>
</evidence>
<evidence type="ECO:0000256" key="22">
    <source>
        <dbReference type="PIRSR" id="PIRSR000988-2"/>
    </source>
</evidence>
<dbReference type="GO" id="GO:0006308">
    <property type="term" value="P:DNA catabolic process"/>
    <property type="evidence" value="ECO:0007669"/>
    <property type="project" value="Ensembl"/>
</dbReference>
<comment type="cofactor">
    <cofactor evidence="2">
        <name>Ca(2+)</name>
        <dbReference type="ChEBI" id="CHEBI:29108"/>
    </cofactor>
</comment>
<evidence type="ECO:0000256" key="13">
    <source>
        <dbReference type="ARBA" id="ARBA00023157"/>
    </source>
</evidence>
<accession>A0A8C5KZX3</accession>
<feature type="active site" evidence="21">
    <location>
        <position position="100"/>
    </location>
</feature>
<keyword evidence="11 20" id="KW-0378">Hydrolase</keyword>
<comment type="function">
    <text evidence="19">Serum endocuclease secreted into body fluids by a wide variety of exocrine and endocrine organs. Expressed by non-hematopoietic tissues and preferentially cleaves protein-free DNA. Among other functions, seems to be involved in cell death by apoptosis. Binds specifically to G-actin and blocks actin polymerization. Together with DNASE1L3, plays a key role in degrading neutrophil extracellular traps (NETs). NETs are mainly composed of DNA fibers and are released by neutrophils to bind pathogens during inflammation. Degradation of intravascular NETs by DNASE1 and DNASE1L3 is required to prevent formation of clots that obstruct blood vessels and cause organ damage following inflammation.</text>
</comment>
<dbReference type="PROSITE" id="PS00918">
    <property type="entry name" value="DNASE_I_2"/>
    <property type="match status" value="1"/>
</dbReference>
<evidence type="ECO:0000256" key="5">
    <source>
        <dbReference type="ARBA" id="ARBA00004613"/>
    </source>
</evidence>
<organism evidence="24 25">
    <name type="scientific">Jaculus jaculus</name>
    <name type="common">Lesser Egyptian jerboa</name>
    <dbReference type="NCBI Taxonomy" id="51337"/>
    <lineage>
        <taxon>Eukaryota</taxon>
        <taxon>Metazoa</taxon>
        <taxon>Chordata</taxon>
        <taxon>Craniata</taxon>
        <taxon>Vertebrata</taxon>
        <taxon>Euteleostomi</taxon>
        <taxon>Mammalia</taxon>
        <taxon>Eutheria</taxon>
        <taxon>Euarchontoglires</taxon>
        <taxon>Glires</taxon>
        <taxon>Rodentia</taxon>
        <taxon>Myomorpha</taxon>
        <taxon>Dipodoidea</taxon>
        <taxon>Dipodidae</taxon>
        <taxon>Dipodinae</taxon>
        <taxon>Jaculus</taxon>
    </lineage>
</organism>
<dbReference type="PRINTS" id="PR00130">
    <property type="entry name" value="DNASEI"/>
</dbReference>
<dbReference type="GO" id="GO:0002673">
    <property type="term" value="P:regulation of acute inflammatory response"/>
    <property type="evidence" value="ECO:0007669"/>
    <property type="project" value="Ensembl"/>
</dbReference>
<evidence type="ECO:0000256" key="14">
    <source>
        <dbReference type="ARBA" id="ARBA00023180"/>
    </source>
</evidence>
<evidence type="ECO:0000256" key="11">
    <source>
        <dbReference type="ARBA" id="ARBA00022801"/>
    </source>
</evidence>
<reference evidence="24" key="1">
    <citation type="submission" date="2025-08" db="UniProtKB">
        <authorList>
            <consortium name="Ensembl"/>
        </authorList>
    </citation>
    <scope>IDENTIFICATION</scope>
</reference>
<comment type="cofactor">
    <cofactor evidence="3">
        <name>Mg(2+)</name>
        <dbReference type="ChEBI" id="CHEBI:18420"/>
    </cofactor>
</comment>
<dbReference type="GO" id="GO:0003779">
    <property type="term" value="F:actin binding"/>
    <property type="evidence" value="ECO:0007669"/>
    <property type="project" value="UniProtKB-KW"/>
</dbReference>
<dbReference type="CTD" id="1773"/>
<evidence type="ECO:0000259" key="23">
    <source>
        <dbReference type="Pfam" id="PF03372"/>
    </source>
</evidence>
<dbReference type="SUPFAM" id="SSF56219">
    <property type="entry name" value="DNase I-like"/>
    <property type="match status" value="1"/>
</dbReference>
<gene>
    <name evidence="24" type="primary">Dnase1</name>
</gene>
<evidence type="ECO:0000256" key="9">
    <source>
        <dbReference type="ARBA" id="ARBA00022722"/>
    </source>
</evidence>
<keyword evidence="7" id="KW-0964">Secreted</keyword>
<sequence length="284" mass="31855">MSLTKLTGVLFALATLLQLAVTLRIAAFNIRTFGETKMSNATLSSYIVKILNRYDIALIQEVRDTHLGAVGKLLDELNRETPDTYRYVVSKPLGRNRYKEQYLFVYRPDQVTVLDSYYYDDGCEPCGNDTFSREPAIVKFSSPFTEVKEFAIVPLHAAPADAVTEIDALYDVYLDVRKKWGLENIMLMGDFNAGCAYVTPSQWSAIRLRTSPIFEWLIPDDADTTSTPTDCAYDRIVVAGTQLQNAVVPNSAGTFDFQAAYKLSLQLAEAISDHYPVEVTLRRA</sequence>
<dbReference type="GeneID" id="101615120"/>
<dbReference type="PANTHER" id="PTHR11371:SF27">
    <property type="entry name" value="DEOXYRIBONUCLEASE-1"/>
    <property type="match status" value="1"/>
</dbReference>
<dbReference type="CDD" id="cd10282">
    <property type="entry name" value="DNase1"/>
    <property type="match status" value="1"/>
</dbReference>
<evidence type="ECO:0000256" key="15">
    <source>
        <dbReference type="ARBA" id="ARBA00023203"/>
    </source>
</evidence>
<evidence type="ECO:0000256" key="20">
    <source>
        <dbReference type="PIRNR" id="PIRNR000988"/>
    </source>
</evidence>
<evidence type="ECO:0000256" key="6">
    <source>
        <dbReference type="ARBA" id="ARBA00007359"/>
    </source>
</evidence>
<evidence type="ECO:0000256" key="2">
    <source>
        <dbReference type="ARBA" id="ARBA00001913"/>
    </source>
</evidence>
<keyword evidence="12" id="KW-0106">Calcium</keyword>
<dbReference type="GO" id="GO:0006915">
    <property type="term" value="P:apoptotic process"/>
    <property type="evidence" value="ECO:0007669"/>
    <property type="project" value="UniProtKB-KW"/>
</dbReference>
<evidence type="ECO:0000256" key="10">
    <source>
        <dbReference type="ARBA" id="ARBA00022759"/>
    </source>
</evidence>
<dbReference type="PANTHER" id="PTHR11371">
    <property type="entry name" value="DEOXYRIBONUCLEASE"/>
    <property type="match status" value="1"/>
</dbReference>
<dbReference type="Proteomes" id="UP000694385">
    <property type="component" value="Unassembled WGS sequence"/>
</dbReference>
<dbReference type="GO" id="GO:0002283">
    <property type="term" value="P:neutrophil activation involved in immune response"/>
    <property type="evidence" value="ECO:0007669"/>
    <property type="project" value="Ensembl"/>
</dbReference>
<comment type="subcellular location">
    <subcellularLocation>
        <location evidence="4">Nucleus envelope</location>
    </subcellularLocation>
    <subcellularLocation>
        <location evidence="5">Secreted</location>
    </subcellularLocation>
    <subcellularLocation>
        <location evidence="18">Zymogen granule</location>
    </subcellularLocation>
</comment>
<dbReference type="Gene3D" id="3.60.10.10">
    <property type="entry name" value="Endonuclease/exonuclease/phosphatase"/>
    <property type="match status" value="1"/>
</dbReference>
<dbReference type="GO" id="GO:0004530">
    <property type="term" value="F:deoxyribonuclease I activity"/>
    <property type="evidence" value="ECO:0007669"/>
    <property type="project" value="UniProtKB-EC"/>
</dbReference>
<dbReference type="FunFam" id="3.60.10.10:FF:000035">
    <property type="entry name" value="Deoxyribonuclease"/>
    <property type="match status" value="1"/>
</dbReference>
<dbReference type="InterPro" id="IPR005135">
    <property type="entry name" value="Endo/exonuclease/phosphatase"/>
</dbReference>
<evidence type="ECO:0000256" key="18">
    <source>
        <dbReference type="ARBA" id="ARBA00024324"/>
    </source>
</evidence>
<dbReference type="RefSeq" id="XP_004652076.1">
    <property type="nucleotide sequence ID" value="XM_004652019.2"/>
</dbReference>
<dbReference type="Pfam" id="PF03372">
    <property type="entry name" value="Exo_endo_phos"/>
    <property type="match status" value="1"/>
</dbReference>
<dbReference type="SMART" id="SM00476">
    <property type="entry name" value="DNaseIc"/>
    <property type="match status" value="1"/>
</dbReference>
<keyword evidence="9 20" id="KW-0540">Nuclease</keyword>
<dbReference type="InterPro" id="IPR018057">
    <property type="entry name" value="Deoxyribonuclease-1_AS"/>
</dbReference>
<evidence type="ECO:0000256" key="19">
    <source>
        <dbReference type="ARBA" id="ARBA00046065"/>
    </source>
</evidence>
<evidence type="ECO:0000256" key="1">
    <source>
        <dbReference type="ARBA" id="ARBA00000688"/>
    </source>
</evidence>
<keyword evidence="16" id="KW-0539">Nucleus</keyword>
<comment type="catalytic activity">
    <reaction evidence="1">
        <text>Endonucleolytic cleavage to 5'-phosphodinucleotide and 5'-phosphooligonucleotide end-products.</text>
        <dbReference type="EC" id="3.1.21.1"/>
    </reaction>
</comment>
<dbReference type="InterPro" id="IPR016202">
    <property type="entry name" value="DNase_I"/>
</dbReference>
<keyword evidence="14" id="KW-0325">Glycoprotein</keyword>
<evidence type="ECO:0000256" key="7">
    <source>
        <dbReference type="ARBA" id="ARBA00022525"/>
    </source>
</evidence>
<keyword evidence="8" id="KW-0053">Apoptosis</keyword>
<evidence type="ECO:0000313" key="25">
    <source>
        <dbReference type="Proteomes" id="UP000694385"/>
    </source>
</evidence>
<dbReference type="AlphaFoldDB" id="A0A8C5KZX3"/>
<dbReference type="GeneTree" id="ENSGT00950000182846"/>
<dbReference type="InterPro" id="IPR033125">
    <property type="entry name" value="DNASE_I_2"/>
</dbReference>
<keyword evidence="17" id="KW-0968">Cytoplasmic vesicle</keyword>
<comment type="similarity">
    <text evidence="6 20">Belongs to the DNase I family.</text>
</comment>
<evidence type="ECO:0000256" key="16">
    <source>
        <dbReference type="ARBA" id="ARBA00023242"/>
    </source>
</evidence>
<dbReference type="OrthoDB" id="10061407at2759"/>
<evidence type="ECO:0000256" key="3">
    <source>
        <dbReference type="ARBA" id="ARBA00001946"/>
    </source>
</evidence>
<dbReference type="Ensembl" id="ENSJJAT00000023139.1">
    <property type="protein sequence ID" value="ENSJJAP00000016626.1"/>
    <property type="gene ID" value="ENSJJAG00000018415.1"/>
</dbReference>
<proteinExistence type="inferred from homology"/>
<feature type="active site" evidence="21">
    <location>
        <position position="156"/>
    </location>
</feature>
<dbReference type="PIRSF" id="PIRSF000988">
    <property type="entry name" value="DNase_I_euk"/>
    <property type="match status" value="1"/>
</dbReference>
<name>A0A8C5KZX3_JACJA</name>
<keyword evidence="13 22" id="KW-1015">Disulfide bond</keyword>